<name>A0ACA9NUB1_9GLOM</name>
<comment type="caution">
    <text evidence="1">The sequence shown here is derived from an EMBL/GenBank/DDBJ whole genome shotgun (WGS) entry which is preliminary data.</text>
</comment>
<protein>
    <submittedName>
        <fullName evidence="1">15698_t:CDS:1</fullName>
    </submittedName>
</protein>
<sequence length="545" mass="65335">IKKEDNQRIENIIRENLTTEDILADPVKLAPRHFYQSFQDLDYINNCQKEILNKFMRRFWQPVTFYFYGDSGAGKSNLVQKLFSNELYSKSKKQKSGSSWWDGYDKHEIVLFNEWYSVLDWNDVVKYLNDIPENVEQKGKTFVPFLAKYVFMTSHKPPEEAFNFRRVNIKDETSTQRDWGQFYRRLDYIIEFRGMWHDELDQRTTELIFHKGSEEDFRNMLWDVKYDEGEYTCEELRTVIQELNKDQDGEVIIKSDQARAFATIAISSKRPNKRLKRRIEQFINDSDHDDVNISNSRMMLDDNYFVQRPIEVIEMTDEYANNQGRSCLTRREIIEKQNEESLEPWIDGDYRIAFLNNFKFINDLTNYSFEGKREIKELFYFDYNKGFPSFVFSNCDIFGYKVYFKTKLILEFNSGKVYSYILQKLNFLEYNMAIIKIQMAINQLKTFVDTDIEAVRQKMLNGSITSNYLTGEEEELIKTISEQIVSSSLDILTDDDFDDREYKIQYLFELKERKKEKFNISDWKATNYNLLANDEQLYFQILEKQ</sequence>
<proteinExistence type="predicted"/>
<reference evidence="1" key="1">
    <citation type="submission" date="2021-06" db="EMBL/GenBank/DDBJ databases">
        <authorList>
            <person name="Kallberg Y."/>
            <person name="Tangrot J."/>
            <person name="Rosling A."/>
        </authorList>
    </citation>
    <scope>NUCLEOTIDE SEQUENCE</scope>
    <source>
        <strain evidence="1">IL203A</strain>
    </source>
</reference>
<dbReference type="Proteomes" id="UP000789702">
    <property type="component" value="Unassembled WGS sequence"/>
</dbReference>
<feature type="non-terminal residue" evidence="1">
    <location>
        <position position="1"/>
    </location>
</feature>
<dbReference type="EMBL" id="CAJVPU010020645">
    <property type="protein sequence ID" value="CAG8677679.1"/>
    <property type="molecule type" value="Genomic_DNA"/>
</dbReference>
<accession>A0ACA9NUB1</accession>
<evidence type="ECO:0000313" key="1">
    <source>
        <dbReference type="EMBL" id="CAG8677679.1"/>
    </source>
</evidence>
<gene>
    <name evidence="1" type="ORF">DHETER_LOCUS10483</name>
</gene>
<keyword evidence="2" id="KW-1185">Reference proteome</keyword>
<evidence type="ECO:0000313" key="2">
    <source>
        <dbReference type="Proteomes" id="UP000789702"/>
    </source>
</evidence>
<organism evidence="1 2">
    <name type="scientific">Dentiscutata heterogama</name>
    <dbReference type="NCBI Taxonomy" id="1316150"/>
    <lineage>
        <taxon>Eukaryota</taxon>
        <taxon>Fungi</taxon>
        <taxon>Fungi incertae sedis</taxon>
        <taxon>Mucoromycota</taxon>
        <taxon>Glomeromycotina</taxon>
        <taxon>Glomeromycetes</taxon>
        <taxon>Diversisporales</taxon>
        <taxon>Gigasporaceae</taxon>
        <taxon>Dentiscutata</taxon>
    </lineage>
</organism>